<evidence type="ECO:0000313" key="2">
    <source>
        <dbReference type="EMBL" id="KAK2862457.1"/>
    </source>
</evidence>
<evidence type="ECO:0000256" key="1">
    <source>
        <dbReference type="SAM" id="MobiDB-lite"/>
    </source>
</evidence>
<dbReference type="EMBL" id="JAUPFM010000001">
    <property type="protein sequence ID" value="KAK2862457.1"/>
    <property type="molecule type" value="Genomic_DNA"/>
</dbReference>
<gene>
    <name evidence="2" type="ORF">Q5P01_001990</name>
</gene>
<evidence type="ECO:0000313" key="3">
    <source>
        <dbReference type="Proteomes" id="UP001187415"/>
    </source>
</evidence>
<reference evidence="2" key="1">
    <citation type="submission" date="2023-07" db="EMBL/GenBank/DDBJ databases">
        <title>Chromosome-level Genome Assembly of Striped Snakehead (Channa striata).</title>
        <authorList>
            <person name="Liu H."/>
        </authorList>
    </citation>
    <scope>NUCLEOTIDE SEQUENCE</scope>
    <source>
        <strain evidence="2">Gz</strain>
        <tissue evidence="2">Muscle</tissue>
    </source>
</reference>
<feature type="compositionally biased region" description="Polar residues" evidence="1">
    <location>
        <begin position="1"/>
        <end position="19"/>
    </location>
</feature>
<feature type="region of interest" description="Disordered" evidence="1">
    <location>
        <begin position="1"/>
        <end position="20"/>
    </location>
</feature>
<accession>A0AA88T4E6</accession>
<keyword evidence="3" id="KW-1185">Reference proteome</keyword>
<feature type="region of interest" description="Disordered" evidence="1">
    <location>
        <begin position="44"/>
        <end position="80"/>
    </location>
</feature>
<comment type="caution">
    <text evidence="2">The sequence shown here is derived from an EMBL/GenBank/DDBJ whole genome shotgun (WGS) entry which is preliminary data.</text>
</comment>
<organism evidence="2 3">
    <name type="scientific">Channa striata</name>
    <name type="common">Snakehead murrel</name>
    <name type="synonym">Ophicephalus striatus</name>
    <dbReference type="NCBI Taxonomy" id="64152"/>
    <lineage>
        <taxon>Eukaryota</taxon>
        <taxon>Metazoa</taxon>
        <taxon>Chordata</taxon>
        <taxon>Craniata</taxon>
        <taxon>Vertebrata</taxon>
        <taxon>Euteleostomi</taxon>
        <taxon>Actinopterygii</taxon>
        <taxon>Neopterygii</taxon>
        <taxon>Teleostei</taxon>
        <taxon>Neoteleostei</taxon>
        <taxon>Acanthomorphata</taxon>
        <taxon>Anabantaria</taxon>
        <taxon>Anabantiformes</taxon>
        <taxon>Channoidei</taxon>
        <taxon>Channidae</taxon>
        <taxon>Channa</taxon>
    </lineage>
</organism>
<name>A0AA88T4E6_CHASR</name>
<protein>
    <submittedName>
        <fullName evidence="2">Uncharacterized protein</fullName>
    </submittedName>
</protein>
<dbReference type="Proteomes" id="UP001187415">
    <property type="component" value="Unassembled WGS sequence"/>
</dbReference>
<proteinExistence type="predicted"/>
<feature type="compositionally biased region" description="Low complexity" evidence="1">
    <location>
        <begin position="49"/>
        <end position="62"/>
    </location>
</feature>
<dbReference type="AlphaFoldDB" id="A0AA88T4E6"/>
<sequence>MPSPWSEHNSPSTDSSRITTVGKRLRLSACRATACMLISCGRDKEERTAGQGRMAQARGGEATRSCSRRCSPGASDSPTQ</sequence>